<feature type="chain" id="PRO_5016985239" evidence="5">
    <location>
        <begin position="24"/>
        <end position="129"/>
    </location>
</feature>
<evidence type="ECO:0000256" key="1">
    <source>
        <dbReference type="ARBA" id="ARBA00022448"/>
    </source>
</evidence>
<dbReference type="Pfam" id="PF00085">
    <property type="entry name" value="Thioredoxin"/>
    <property type="match status" value="1"/>
</dbReference>
<dbReference type="Gene3D" id="3.40.30.10">
    <property type="entry name" value="Glutaredoxin"/>
    <property type="match status" value="1"/>
</dbReference>
<dbReference type="Proteomes" id="UP000253529">
    <property type="component" value="Unassembled WGS sequence"/>
</dbReference>
<dbReference type="GO" id="GO:0005737">
    <property type="term" value="C:cytoplasm"/>
    <property type="evidence" value="ECO:0007669"/>
    <property type="project" value="TreeGrafter"/>
</dbReference>
<evidence type="ECO:0000256" key="4">
    <source>
        <dbReference type="ARBA" id="ARBA00023284"/>
    </source>
</evidence>
<evidence type="ECO:0000313" key="7">
    <source>
        <dbReference type="EMBL" id="RBP06507.1"/>
    </source>
</evidence>
<name>A0A366EVU0_9HYPH</name>
<dbReference type="InterPro" id="IPR017937">
    <property type="entry name" value="Thioredoxin_CS"/>
</dbReference>
<evidence type="ECO:0000313" key="8">
    <source>
        <dbReference type="Proteomes" id="UP000253529"/>
    </source>
</evidence>
<dbReference type="PANTHER" id="PTHR45663:SF11">
    <property type="entry name" value="GEO12009P1"/>
    <property type="match status" value="1"/>
</dbReference>
<dbReference type="SUPFAM" id="SSF52833">
    <property type="entry name" value="Thioredoxin-like"/>
    <property type="match status" value="1"/>
</dbReference>
<evidence type="ECO:0000259" key="6">
    <source>
        <dbReference type="PROSITE" id="PS51352"/>
    </source>
</evidence>
<keyword evidence="5" id="KW-0732">Signal</keyword>
<organism evidence="7 8">
    <name type="scientific">Roseiarcus fermentans</name>
    <dbReference type="NCBI Taxonomy" id="1473586"/>
    <lineage>
        <taxon>Bacteria</taxon>
        <taxon>Pseudomonadati</taxon>
        <taxon>Pseudomonadota</taxon>
        <taxon>Alphaproteobacteria</taxon>
        <taxon>Hyphomicrobiales</taxon>
        <taxon>Roseiarcaceae</taxon>
        <taxon>Roseiarcus</taxon>
    </lineage>
</organism>
<feature type="domain" description="Thioredoxin" evidence="6">
    <location>
        <begin position="13"/>
        <end position="129"/>
    </location>
</feature>
<dbReference type="RefSeq" id="WP_113891569.1">
    <property type="nucleotide sequence ID" value="NZ_QNRK01000030.1"/>
</dbReference>
<evidence type="ECO:0000256" key="5">
    <source>
        <dbReference type="SAM" id="SignalP"/>
    </source>
</evidence>
<evidence type="ECO:0000256" key="3">
    <source>
        <dbReference type="ARBA" id="ARBA00023157"/>
    </source>
</evidence>
<dbReference type="EMBL" id="QNRK01000030">
    <property type="protein sequence ID" value="RBP06507.1"/>
    <property type="molecule type" value="Genomic_DNA"/>
</dbReference>
<dbReference type="InterPro" id="IPR013766">
    <property type="entry name" value="Thioredoxin_domain"/>
</dbReference>
<keyword evidence="8" id="KW-1185">Reference proteome</keyword>
<protein>
    <submittedName>
        <fullName evidence="7">Thioredoxin</fullName>
    </submittedName>
</protein>
<evidence type="ECO:0000256" key="2">
    <source>
        <dbReference type="ARBA" id="ARBA00022982"/>
    </source>
</evidence>
<dbReference type="InterPro" id="IPR036249">
    <property type="entry name" value="Thioredoxin-like_sf"/>
</dbReference>
<feature type="signal peptide" evidence="5">
    <location>
        <begin position="1"/>
        <end position="23"/>
    </location>
</feature>
<dbReference type="OrthoDB" id="7950124at2"/>
<keyword evidence="4" id="KW-0676">Redox-active center</keyword>
<gene>
    <name evidence="7" type="ORF">DFR50_13064</name>
</gene>
<accession>A0A366EVU0</accession>
<comment type="caution">
    <text evidence="7">The sequence shown here is derived from an EMBL/GenBank/DDBJ whole genome shotgun (WGS) entry which is preliminary data.</text>
</comment>
<dbReference type="PANTHER" id="PTHR45663">
    <property type="entry name" value="GEO12009P1"/>
    <property type="match status" value="1"/>
</dbReference>
<dbReference type="AlphaFoldDB" id="A0A366EVU0"/>
<dbReference type="PROSITE" id="PS51352">
    <property type="entry name" value="THIOREDOXIN_2"/>
    <property type="match status" value="1"/>
</dbReference>
<keyword evidence="3" id="KW-1015">Disulfide bond</keyword>
<sequence>MMSRRSLFAAVAVGALFGARAFAAETVNYTPAGFDAALRDGKSILVEVHAPWCPTCKAQKPILADIEAKPEYKDLFVVHVDFDSQKDAVQRFGAHMQSTLITFKGGKETGRSVGQTDPAAIAALVAKAI</sequence>
<keyword evidence="2" id="KW-0249">Electron transport</keyword>
<dbReference type="GO" id="GO:0015035">
    <property type="term" value="F:protein-disulfide reductase activity"/>
    <property type="evidence" value="ECO:0007669"/>
    <property type="project" value="TreeGrafter"/>
</dbReference>
<reference evidence="7 8" key="1">
    <citation type="submission" date="2018-06" db="EMBL/GenBank/DDBJ databases">
        <title>Genomic Encyclopedia of Type Strains, Phase IV (KMG-IV): sequencing the most valuable type-strain genomes for metagenomic binning, comparative biology and taxonomic classification.</title>
        <authorList>
            <person name="Goeker M."/>
        </authorList>
    </citation>
    <scope>NUCLEOTIDE SEQUENCE [LARGE SCALE GENOMIC DNA]</scope>
    <source>
        <strain evidence="7 8">DSM 24875</strain>
    </source>
</reference>
<dbReference type="CDD" id="cd02947">
    <property type="entry name" value="TRX_family"/>
    <property type="match status" value="1"/>
</dbReference>
<proteinExistence type="predicted"/>
<keyword evidence="1" id="KW-0813">Transport</keyword>
<dbReference type="PROSITE" id="PS00194">
    <property type="entry name" value="THIOREDOXIN_1"/>
    <property type="match status" value="1"/>
</dbReference>